<dbReference type="Pfam" id="PF04851">
    <property type="entry name" value="ResIII"/>
    <property type="match status" value="1"/>
</dbReference>
<dbReference type="PROSITE" id="PS51192">
    <property type="entry name" value="HELICASE_ATP_BIND_1"/>
    <property type="match status" value="1"/>
</dbReference>
<dbReference type="SMART" id="SM00490">
    <property type="entry name" value="HELICc"/>
    <property type="match status" value="1"/>
</dbReference>
<protein>
    <submittedName>
        <fullName evidence="8">DEAD/DEAH box helicase family protein</fullName>
    </submittedName>
</protein>
<feature type="compositionally biased region" description="Acidic residues" evidence="5">
    <location>
        <begin position="263"/>
        <end position="272"/>
    </location>
</feature>
<dbReference type="KEGG" id="halu:HUG12_09895"/>
<evidence type="ECO:0000313" key="8">
    <source>
        <dbReference type="EMBL" id="QLG62018.1"/>
    </source>
</evidence>
<evidence type="ECO:0000256" key="5">
    <source>
        <dbReference type="SAM" id="MobiDB-lite"/>
    </source>
</evidence>
<dbReference type="GO" id="GO:0005524">
    <property type="term" value="F:ATP binding"/>
    <property type="evidence" value="ECO:0007669"/>
    <property type="project" value="UniProtKB-KW"/>
</dbReference>
<evidence type="ECO:0000256" key="2">
    <source>
        <dbReference type="ARBA" id="ARBA00022801"/>
    </source>
</evidence>
<dbReference type="InterPro" id="IPR027417">
    <property type="entry name" value="P-loop_NTPase"/>
</dbReference>
<dbReference type="GO" id="GO:0004386">
    <property type="term" value="F:helicase activity"/>
    <property type="evidence" value="ECO:0007669"/>
    <property type="project" value="UniProtKB-KW"/>
</dbReference>
<dbReference type="InterPro" id="IPR014001">
    <property type="entry name" value="Helicase_ATP-bd"/>
</dbReference>
<feature type="region of interest" description="Disordered" evidence="5">
    <location>
        <begin position="244"/>
        <end position="280"/>
    </location>
</feature>
<reference evidence="8 9" key="1">
    <citation type="submission" date="2020-06" db="EMBL/GenBank/DDBJ databases">
        <title>NJ-3-1, isolated from saline soil.</title>
        <authorList>
            <person name="Cui H.L."/>
            <person name="Shi X."/>
        </authorList>
    </citation>
    <scope>NUCLEOTIDE SEQUENCE [LARGE SCALE GENOMIC DNA]</scope>
    <source>
        <strain evidence="8 9">NJ-3-1</strain>
    </source>
</reference>
<keyword evidence="9" id="KW-1185">Reference proteome</keyword>
<proteinExistence type="predicted"/>
<dbReference type="AlphaFoldDB" id="A0A7D5QAS5"/>
<gene>
    <name evidence="8" type="ORF">HUG12_09895</name>
</gene>
<keyword evidence="3 8" id="KW-0347">Helicase</keyword>
<dbReference type="PANTHER" id="PTHR11274:SF0">
    <property type="entry name" value="GENERAL TRANSCRIPTION AND DNA REPAIR FACTOR IIH HELICASE SUBUNIT XPB"/>
    <property type="match status" value="1"/>
</dbReference>
<dbReference type="OrthoDB" id="6396at2157"/>
<dbReference type="SMART" id="SM00487">
    <property type="entry name" value="DEXDc"/>
    <property type="match status" value="1"/>
</dbReference>
<dbReference type="Proteomes" id="UP000509626">
    <property type="component" value="Chromosome"/>
</dbReference>
<dbReference type="PANTHER" id="PTHR11274">
    <property type="entry name" value="RAD25/XP-B DNA REPAIR HELICASE"/>
    <property type="match status" value="1"/>
</dbReference>
<evidence type="ECO:0000256" key="4">
    <source>
        <dbReference type="ARBA" id="ARBA00022840"/>
    </source>
</evidence>
<sequence length="723" mass="82310">MSGDTSEPSESEQPEENGLQTLDLSISYRSGRNDLLNEFYIPCLKQATHYDRAAGYFDSKSLVQAAQGISGLILNDGQMRLLVSPRLSPEDIRVLEQAADEDEEEGDTEGVIEHALHRGLTEEQFADYLKRDRFRCMAWMLKEGLLEIRIAYLSDANTPEEANPFRHYHEKIGVLSDDYGNKVSFTGSINETELGWTGNYESFKVFPNWKPGLGMVTVEDEDDFNRLWENRDPKVTVKELPDAVETGLEEHSPDTVNGRPDLEQFEDEDDGGSGDTPGDIPLWDHQQESIDRWIANDYRGIFAMATGTGKTRAAISAANLGADTRLSVVAVPSSPLLTQWKEDIQELIPKAEVLVCNSDTNWRKRILDVVSPYKLGEPKYIQDRPKQFIVTTIDTAIGDTFQSFVRDISSEHIQVVADEVHGYGADTYRQLFDIDAGRRVGLSATPERRFDDEGNQEIMGYFDDIIFRFETAEAIENGYLSEYDYHPLICELDEEEYEEYRKYSQMIAQVHSKLQKAKAGSKRELRKRDERLKRDRAKMLKKAEAKPGRFGRFLDTEHPTPAIIFCEDNEQVDAIQDQLRSKGKSFAVYVSDMDDEKRASSFYKFENDMVDYLLAINCLDEGIDVPKCPTAVIISSSSNERQFIQRRGRVLRKSEEKAKAVLYDMITLPGLSAEQGDESARRFIEKELKRGKVLMEAANNREQVRLDLRGELQPYGFGHLAYL</sequence>
<keyword evidence="2" id="KW-0378">Hydrolase</keyword>
<feature type="domain" description="Helicase C-terminal" evidence="7">
    <location>
        <begin position="535"/>
        <end position="692"/>
    </location>
</feature>
<keyword evidence="4" id="KW-0067">ATP-binding</keyword>
<dbReference type="SUPFAM" id="SSF52540">
    <property type="entry name" value="P-loop containing nucleoside triphosphate hydrolases"/>
    <property type="match status" value="1"/>
</dbReference>
<dbReference type="PROSITE" id="PS51194">
    <property type="entry name" value="HELICASE_CTER"/>
    <property type="match status" value="1"/>
</dbReference>
<feature type="domain" description="Helicase ATP-binding" evidence="6">
    <location>
        <begin position="291"/>
        <end position="464"/>
    </location>
</feature>
<dbReference type="CDD" id="cd09179">
    <property type="entry name" value="PLDc_N_DEXD_a"/>
    <property type="match status" value="1"/>
</dbReference>
<evidence type="ECO:0000256" key="1">
    <source>
        <dbReference type="ARBA" id="ARBA00022741"/>
    </source>
</evidence>
<evidence type="ECO:0000256" key="3">
    <source>
        <dbReference type="ARBA" id="ARBA00022806"/>
    </source>
</evidence>
<dbReference type="InterPro" id="IPR001650">
    <property type="entry name" value="Helicase_C-like"/>
</dbReference>
<keyword evidence="1" id="KW-0547">Nucleotide-binding</keyword>
<dbReference type="InterPro" id="IPR006935">
    <property type="entry name" value="Helicase/UvrB_N"/>
</dbReference>
<dbReference type="Gene3D" id="3.40.50.300">
    <property type="entry name" value="P-loop containing nucleotide triphosphate hydrolases"/>
    <property type="match status" value="2"/>
</dbReference>
<dbReference type="GO" id="GO:0003677">
    <property type="term" value="F:DNA binding"/>
    <property type="evidence" value="ECO:0007669"/>
    <property type="project" value="InterPro"/>
</dbReference>
<dbReference type="RefSeq" id="WP_179268603.1">
    <property type="nucleotide sequence ID" value="NZ_CP058579.1"/>
</dbReference>
<evidence type="ECO:0000259" key="6">
    <source>
        <dbReference type="PROSITE" id="PS51192"/>
    </source>
</evidence>
<feature type="region of interest" description="Disordered" evidence="5">
    <location>
        <begin position="1"/>
        <end position="22"/>
    </location>
</feature>
<dbReference type="EMBL" id="CP058579">
    <property type="protein sequence ID" value="QLG62018.1"/>
    <property type="molecule type" value="Genomic_DNA"/>
</dbReference>
<organism evidence="8 9">
    <name type="scientific">Halorarum salinum</name>
    <dbReference type="NCBI Taxonomy" id="2743089"/>
    <lineage>
        <taxon>Archaea</taxon>
        <taxon>Methanobacteriati</taxon>
        <taxon>Methanobacteriota</taxon>
        <taxon>Stenosarchaea group</taxon>
        <taxon>Halobacteria</taxon>
        <taxon>Halobacteriales</taxon>
        <taxon>Haloferacaceae</taxon>
        <taxon>Halorarum</taxon>
    </lineage>
</organism>
<dbReference type="GO" id="GO:0140097">
    <property type="term" value="F:catalytic activity, acting on DNA"/>
    <property type="evidence" value="ECO:0007669"/>
    <property type="project" value="UniProtKB-ARBA"/>
</dbReference>
<name>A0A7D5QAS5_9EURY</name>
<evidence type="ECO:0000313" key="9">
    <source>
        <dbReference type="Proteomes" id="UP000509626"/>
    </source>
</evidence>
<evidence type="ECO:0000259" key="7">
    <source>
        <dbReference type="PROSITE" id="PS51194"/>
    </source>
</evidence>
<dbReference type="GO" id="GO:0016787">
    <property type="term" value="F:hydrolase activity"/>
    <property type="evidence" value="ECO:0007669"/>
    <property type="project" value="UniProtKB-KW"/>
</dbReference>
<dbReference type="Pfam" id="PF00271">
    <property type="entry name" value="Helicase_C"/>
    <property type="match status" value="1"/>
</dbReference>
<dbReference type="InterPro" id="IPR050615">
    <property type="entry name" value="ATP-dep_DNA_Helicase"/>
</dbReference>
<accession>A0A7D5QAS5</accession>
<dbReference type="GeneID" id="56037772"/>